<feature type="transmembrane region" description="Helical" evidence="6">
    <location>
        <begin position="413"/>
        <end position="431"/>
    </location>
</feature>
<feature type="transmembrane region" description="Helical" evidence="6">
    <location>
        <begin position="356"/>
        <end position="376"/>
    </location>
</feature>
<evidence type="ECO:0000256" key="4">
    <source>
        <dbReference type="ARBA" id="ARBA00022989"/>
    </source>
</evidence>
<feature type="transmembrane region" description="Helical" evidence="6">
    <location>
        <begin position="382"/>
        <end position="401"/>
    </location>
</feature>
<evidence type="ECO:0000256" key="3">
    <source>
        <dbReference type="ARBA" id="ARBA00022692"/>
    </source>
</evidence>
<evidence type="ECO:0000256" key="5">
    <source>
        <dbReference type="ARBA" id="ARBA00023136"/>
    </source>
</evidence>
<keyword evidence="8" id="KW-1185">Reference proteome</keyword>
<evidence type="ECO:0000256" key="2">
    <source>
        <dbReference type="ARBA" id="ARBA00022475"/>
    </source>
</evidence>
<feature type="transmembrane region" description="Helical" evidence="6">
    <location>
        <begin position="215"/>
        <end position="233"/>
    </location>
</feature>
<evidence type="ECO:0000313" key="7">
    <source>
        <dbReference type="EMBL" id="MDD1149224.1"/>
    </source>
</evidence>
<gene>
    <name evidence="7" type="ORF">M5G25_13060</name>
</gene>
<dbReference type="InterPro" id="IPR050833">
    <property type="entry name" value="Poly_Biosynth_Transport"/>
</dbReference>
<evidence type="ECO:0000256" key="1">
    <source>
        <dbReference type="ARBA" id="ARBA00004651"/>
    </source>
</evidence>
<feature type="transmembrane region" description="Helical" evidence="6">
    <location>
        <begin position="12"/>
        <end position="33"/>
    </location>
</feature>
<keyword evidence="2" id="KW-1003">Cell membrane</keyword>
<evidence type="ECO:0000313" key="8">
    <source>
        <dbReference type="Proteomes" id="UP001217610"/>
    </source>
</evidence>
<feature type="transmembrane region" description="Helical" evidence="6">
    <location>
        <begin position="79"/>
        <end position="103"/>
    </location>
</feature>
<dbReference type="EMBL" id="JAMDGR010000006">
    <property type="protein sequence ID" value="MDD1149224.1"/>
    <property type="molecule type" value="Genomic_DNA"/>
</dbReference>
<reference evidence="7 8" key="1">
    <citation type="submission" date="2022-05" db="EMBL/GenBank/DDBJ databases">
        <title>Novel Pseudomonas spp. Isolated from a Rainbow Trout Aquaculture Facility.</title>
        <authorList>
            <person name="Testerman T."/>
            <person name="Graf J."/>
        </authorList>
    </citation>
    <scope>NUCLEOTIDE SEQUENCE [LARGE SCALE GENOMIC DNA]</scope>
    <source>
        <strain evidence="7 8">ID357</strain>
    </source>
</reference>
<feature type="transmembrane region" description="Helical" evidence="6">
    <location>
        <begin position="177"/>
        <end position="195"/>
    </location>
</feature>
<feature type="transmembrane region" description="Helical" evidence="6">
    <location>
        <begin position="115"/>
        <end position="136"/>
    </location>
</feature>
<keyword evidence="5 6" id="KW-0472">Membrane</keyword>
<feature type="transmembrane region" description="Helical" evidence="6">
    <location>
        <begin position="148"/>
        <end position="171"/>
    </location>
</feature>
<protein>
    <submittedName>
        <fullName evidence="7">Oligosaccharide flippase family protein</fullName>
    </submittedName>
</protein>
<comment type="caution">
    <text evidence="7">The sequence shown here is derived from an EMBL/GenBank/DDBJ whole genome shotgun (WGS) entry which is preliminary data.</text>
</comment>
<sequence>MFKLFIRDSVIYAIPALLSKGLALFLVPLYTRVLSPEDYGSLDLLLVFSGLIALTIALEVSQGIARFYSAETDPERRCAYASSAFWFTAWCYSLFAVITLAYADDLSNWIMGRKGLTAAFKVGIVYIFFNGLFNLIQNQFRWELRSKHYAFVSIIVSLVTAGAAVLLTYGAGMGLQGLLWGMSAGVIIGTVYGLYHLRQSFRFRFDWARLKEMLAFSIPLVPASVTVLASIYIDRLLINHFVSIGEVGLYGVAVRLASVVSLVMVGFQGALTPLIYTYYREADTPRQLARIFRVFCCFALLSYLALGLFAHDVLVLMTTADYYSASKLIIFLVPSILLAQMYIFTPGISIAKKTHMTIWINLAGLIANIALGLLLIPRLGGSGAAIAMLLGSSLTFAIYMLCSQRLYPVPHKWWPLCGSMTATVVALFLALRLGSELDSYLRWLVNLIFISGTAVIFLALGLVQVSELRKAGQLVRSRLKLFSQRSS</sequence>
<name>A0ABT5Q4V7_9PSED</name>
<accession>A0ABT5Q4V7</accession>
<keyword evidence="4 6" id="KW-1133">Transmembrane helix</keyword>
<dbReference type="Proteomes" id="UP001217610">
    <property type="component" value="Unassembled WGS sequence"/>
</dbReference>
<proteinExistence type="predicted"/>
<feature type="transmembrane region" description="Helical" evidence="6">
    <location>
        <begin position="291"/>
        <end position="310"/>
    </location>
</feature>
<feature type="transmembrane region" description="Helical" evidence="6">
    <location>
        <begin position="443"/>
        <end position="463"/>
    </location>
</feature>
<evidence type="ECO:0000256" key="6">
    <source>
        <dbReference type="SAM" id="Phobius"/>
    </source>
</evidence>
<dbReference type="PANTHER" id="PTHR30250:SF11">
    <property type="entry name" value="O-ANTIGEN TRANSPORTER-RELATED"/>
    <property type="match status" value="1"/>
</dbReference>
<feature type="transmembrane region" description="Helical" evidence="6">
    <location>
        <begin position="253"/>
        <end position="279"/>
    </location>
</feature>
<dbReference type="PANTHER" id="PTHR30250">
    <property type="entry name" value="PST FAMILY PREDICTED COLANIC ACID TRANSPORTER"/>
    <property type="match status" value="1"/>
</dbReference>
<comment type="subcellular location">
    <subcellularLocation>
        <location evidence="1">Cell membrane</location>
        <topology evidence="1">Multi-pass membrane protein</topology>
    </subcellularLocation>
</comment>
<feature type="transmembrane region" description="Helical" evidence="6">
    <location>
        <begin position="39"/>
        <end position="58"/>
    </location>
</feature>
<organism evidence="7 8">
    <name type="scientific">Pseudomonas idahonensis</name>
    <dbReference type="NCBI Taxonomy" id="2942628"/>
    <lineage>
        <taxon>Bacteria</taxon>
        <taxon>Pseudomonadati</taxon>
        <taxon>Pseudomonadota</taxon>
        <taxon>Gammaproteobacteria</taxon>
        <taxon>Pseudomonadales</taxon>
        <taxon>Pseudomonadaceae</taxon>
        <taxon>Pseudomonas</taxon>
    </lineage>
</organism>
<feature type="transmembrane region" description="Helical" evidence="6">
    <location>
        <begin position="322"/>
        <end position="344"/>
    </location>
</feature>
<dbReference type="Pfam" id="PF13440">
    <property type="entry name" value="Polysacc_synt_3"/>
    <property type="match status" value="1"/>
</dbReference>
<dbReference type="RefSeq" id="WP_273923072.1">
    <property type="nucleotide sequence ID" value="NZ_CP149586.1"/>
</dbReference>
<keyword evidence="3 6" id="KW-0812">Transmembrane</keyword>